<protein>
    <submittedName>
        <fullName evidence="2">Uncharacterized protein</fullName>
    </submittedName>
</protein>
<name>A0A1I6H255_9RHOB</name>
<keyword evidence="1" id="KW-0472">Membrane</keyword>
<organism evidence="2 3">
    <name type="scientific">Litoreibacter janthinus</name>
    <dbReference type="NCBI Taxonomy" id="670154"/>
    <lineage>
        <taxon>Bacteria</taxon>
        <taxon>Pseudomonadati</taxon>
        <taxon>Pseudomonadota</taxon>
        <taxon>Alphaproteobacteria</taxon>
        <taxon>Rhodobacterales</taxon>
        <taxon>Roseobacteraceae</taxon>
        <taxon>Litoreibacter</taxon>
    </lineage>
</organism>
<feature type="transmembrane region" description="Helical" evidence="1">
    <location>
        <begin position="20"/>
        <end position="38"/>
    </location>
</feature>
<dbReference type="AlphaFoldDB" id="A0A1I6H255"/>
<dbReference type="EMBL" id="FOYO01000001">
    <property type="protein sequence ID" value="SFR48504.1"/>
    <property type="molecule type" value="Genomic_DNA"/>
</dbReference>
<accession>A0A1I6H255</accession>
<dbReference type="Proteomes" id="UP000199658">
    <property type="component" value="Unassembled WGS sequence"/>
</dbReference>
<keyword evidence="1" id="KW-1133">Transmembrane helix</keyword>
<sequence>MINDLRDILARSPKALAQDAAGIAAIGVMMTVALYMPTLF</sequence>
<keyword evidence="3" id="KW-1185">Reference proteome</keyword>
<proteinExistence type="predicted"/>
<gene>
    <name evidence="2" type="ORF">SAMN04488002_2367</name>
</gene>
<dbReference type="STRING" id="670154.SAMN04488002_2367"/>
<evidence type="ECO:0000313" key="2">
    <source>
        <dbReference type="EMBL" id="SFR48504.1"/>
    </source>
</evidence>
<dbReference type="RefSeq" id="WP_281245115.1">
    <property type="nucleotide sequence ID" value="NZ_FOYO01000001.1"/>
</dbReference>
<evidence type="ECO:0000256" key="1">
    <source>
        <dbReference type="SAM" id="Phobius"/>
    </source>
</evidence>
<reference evidence="3" key="1">
    <citation type="submission" date="2016-10" db="EMBL/GenBank/DDBJ databases">
        <authorList>
            <person name="Varghese N."/>
            <person name="Submissions S."/>
        </authorList>
    </citation>
    <scope>NUCLEOTIDE SEQUENCE [LARGE SCALE GENOMIC DNA]</scope>
    <source>
        <strain evidence="3">DSM 26921</strain>
    </source>
</reference>
<evidence type="ECO:0000313" key="3">
    <source>
        <dbReference type="Proteomes" id="UP000199658"/>
    </source>
</evidence>
<keyword evidence="1" id="KW-0812">Transmembrane</keyword>